<evidence type="ECO:0000313" key="2">
    <source>
        <dbReference type="EMBL" id="KAH3881049.1"/>
    </source>
</evidence>
<sequence length="151" mass="17006">MLSFAFTLTFVLIVVHPDRGAAKPTMVDICAGCSMKNGVGYMRHTDCNKFVHCYEDGDSKVIGVVQECGPIMAWDQDLMRVKHISDISVCRRAIYLLLNKSSRIPVYQGCIAHLFTFIVCFFTSTFAQLPPVALTEIYVGALRERYLCVRE</sequence>
<comment type="caution">
    <text evidence="2">The sequence shown here is derived from an EMBL/GenBank/DDBJ whole genome shotgun (WGS) entry which is preliminary data.</text>
</comment>
<feature type="chain" id="PRO_5039688545" evidence="1">
    <location>
        <begin position="23"/>
        <end position="151"/>
    </location>
</feature>
<organism evidence="2 3">
    <name type="scientific">Dreissena polymorpha</name>
    <name type="common">Zebra mussel</name>
    <name type="synonym">Mytilus polymorpha</name>
    <dbReference type="NCBI Taxonomy" id="45954"/>
    <lineage>
        <taxon>Eukaryota</taxon>
        <taxon>Metazoa</taxon>
        <taxon>Spiralia</taxon>
        <taxon>Lophotrochozoa</taxon>
        <taxon>Mollusca</taxon>
        <taxon>Bivalvia</taxon>
        <taxon>Autobranchia</taxon>
        <taxon>Heteroconchia</taxon>
        <taxon>Euheterodonta</taxon>
        <taxon>Imparidentia</taxon>
        <taxon>Neoheterodontei</taxon>
        <taxon>Myida</taxon>
        <taxon>Dreissenoidea</taxon>
        <taxon>Dreissenidae</taxon>
        <taxon>Dreissena</taxon>
    </lineage>
</organism>
<reference evidence="2" key="1">
    <citation type="journal article" date="2019" name="bioRxiv">
        <title>The Genome of the Zebra Mussel, Dreissena polymorpha: A Resource for Invasive Species Research.</title>
        <authorList>
            <person name="McCartney M.A."/>
            <person name="Auch B."/>
            <person name="Kono T."/>
            <person name="Mallez S."/>
            <person name="Zhang Y."/>
            <person name="Obille A."/>
            <person name="Becker A."/>
            <person name="Abrahante J.E."/>
            <person name="Garbe J."/>
            <person name="Badalamenti J.P."/>
            <person name="Herman A."/>
            <person name="Mangelson H."/>
            <person name="Liachko I."/>
            <person name="Sullivan S."/>
            <person name="Sone E.D."/>
            <person name="Koren S."/>
            <person name="Silverstein K.A.T."/>
            <person name="Beckman K.B."/>
            <person name="Gohl D.M."/>
        </authorList>
    </citation>
    <scope>NUCLEOTIDE SEQUENCE</scope>
    <source>
        <strain evidence="2">Duluth1</strain>
        <tissue evidence="2">Whole animal</tissue>
    </source>
</reference>
<proteinExistence type="predicted"/>
<evidence type="ECO:0000313" key="3">
    <source>
        <dbReference type="Proteomes" id="UP000828390"/>
    </source>
</evidence>
<dbReference type="Proteomes" id="UP000828390">
    <property type="component" value="Unassembled WGS sequence"/>
</dbReference>
<reference evidence="2" key="2">
    <citation type="submission" date="2020-11" db="EMBL/GenBank/DDBJ databases">
        <authorList>
            <person name="McCartney M.A."/>
            <person name="Auch B."/>
            <person name="Kono T."/>
            <person name="Mallez S."/>
            <person name="Becker A."/>
            <person name="Gohl D.M."/>
            <person name="Silverstein K.A.T."/>
            <person name="Koren S."/>
            <person name="Bechman K.B."/>
            <person name="Herman A."/>
            <person name="Abrahante J.E."/>
            <person name="Garbe J."/>
        </authorList>
    </citation>
    <scope>NUCLEOTIDE SEQUENCE</scope>
    <source>
        <strain evidence="2">Duluth1</strain>
        <tissue evidence="2">Whole animal</tissue>
    </source>
</reference>
<dbReference type="AlphaFoldDB" id="A0A9D4MSK9"/>
<accession>A0A9D4MSK9</accession>
<feature type="signal peptide" evidence="1">
    <location>
        <begin position="1"/>
        <end position="22"/>
    </location>
</feature>
<keyword evidence="3" id="KW-1185">Reference proteome</keyword>
<evidence type="ECO:0000256" key="1">
    <source>
        <dbReference type="SAM" id="SignalP"/>
    </source>
</evidence>
<dbReference type="EMBL" id="JAIWYP010000001">
    <property type="protein sequence ID" value="KAH3881049.1"/>
    <property type="molecule type" value="Genomic_DNA"/>
</dbReference>
<protein>
    <submittedName>
        <fullName evidence="2">Uncharacterized protein</fullName>
    </submittedName>
</protein>
<name>A0A9D4MSK9_DREPO</name>
<gene>
    <name evidence="2" type="ORF">DPMN_004973</name>
</gene>
<keyword evidence="1" id="KW-0732">Signal</keyword>